<gene>
    <name evidence="3" type="ORF">B0H16DRAFT_1726913</name>
</gene>
<feature type="chain" id="PRO_5042058125" evidence="2">
    <location>
        <begin position="19"/>
        <end position="207"/>
    </location>
</feature>
<dbReference type="Proteomes" id="UP001215598">
    <property type="component" value="Unassembled WGS sequence"/>
</dbReference>
<sequence>MGRHNLFLPLPYLSLVAAVLTSKRAKEQTGALGFGLNNHCWRLRFDNTMYDFPKPPNISNHDGSNVSNDDQSNVPNYSLPFRAPPREPIPLDVNEWGEFASPSVSSSSFSSGSSDPLFHYHARPERSDEALDVPHDVQDMDWEYSEEPILSPLIAAAPSPCSSPIPLLLHDSRESPHPSALPSAHNPLVSIDELEGDFSLGGKSELQ</sequence>
<proteinExistence type="predicted"/>
<evidence type="ECO:0000256" key="2">
    <source>
        <dbReference type="SAM" id="SignalP"/>
    </source>
</evidence>
<feature type="region of interest" description="Disordered" evidence="1">
    <location>
        <begin position="166"/>
        <end position="188"/>
    </location>
</feature>
<name>A0AAD7INB7_9AGAR</name>
<keyword evidence="4" id="KW-1185">Reference proteome</keyword>
<reference evidence="3" key="1">
    <citation type="submission" date="2023-03" db="EMBL/GenBank/DDBJ databases">
        <title>Massive genome expansion in bonnet fungi (Mycena s.s.) driven by repeated elements and novel gene families across ecological guilds.</title>
        <authorList>
            <consortium name="Lawrence Berkeley National Laboratory"/>
            <person name="Harder C.B."/>
            <person name="Miyauchi S."/>
            <person name="Viragh M."/>
            <person name="Kuo A."/>
            <person name="Thoen E."/>
            <person name="Andreopoulos B."/>
            <person name="Lu D."/>
            <person name="Skrede I."/>
            <person name="Drula E."/>
            <person name="Henrissat B."/>
            <person name="Morin E."/>
            <person name="Kohler A."/>
            <person name="Barry K."/>
            <person name="LaButti K."/>
            <person name="Morin E."/>
            <person name="Salamov A."/>
            <person name="Lipzen A."/>
            <person name="Mereny Z."/>
            <person name="Hegedus B."/>
            <person name="Baldrian P."/>
            <person name="Stursova M."/>
            <person name="Weitz H."/>
            <person name="Taylor A."/>
            <person name="Grigoriev I.V."/>
            <person name="Nagy L.G."/>
            <person name="Martin F."/>
            <person name="Kauserud H."/>
        </authorList>
    </citation>
    <scope>NUCLEOTIDE SEQUENCE</scope>
    <source>
        <strain evidence="3">CBHHK182m</strain>
    </source>
</reference>
<evidence type="ECO:0000313" key="4">
    <source>
        <dbReference type="Proteomes" id="UP001215598"/>
    </source>
</evidence>
<evidence type="ECO:0000256" key="1">
    <source>
        <dbReference type="SAM" id="MobiDB-lite"/>
    </source>
</evidence>
<dbReference type="AlphaFoldDB" id="A0AAD7INB7"/>
<dbReference type="EMBL" id="JARKIB010000083">
    <property type="protein sequence ID" value="KAJ7745351.1"/>
    <property type="molecule type" value="Genomic_DNA"/>
</dbReference>
<keyword evidence="2" id="KW-0732">Signal</keyword>
<organism evidence="3 4">
    <name type="scientific">Mycena metata</name>
    <dbReference type="NCBI Taxonomy" id="1033252"/>
    <lineage>
        <taxon>Eukaryota</taxon>
        <taxon>Fungi</taxon>
        <taxon>Dikarya</taxon>
        <taxon>Basidiomycota</taxon>
        <taxon>Agaricomycotina</taxon>
        <taxon>Agaricomycetes</taxon>
        <taxon>Agaricomycetidae</taxon>
        <taxon>Agaricales</taxon>
        <taxon>Marasmiineae</taxon>
        <taxon>Mycenaceae</taxon>
        <taxon>Mycena</taxon>
    </lineage>
</organism>
<feature type="signal peptide" evidence="2">
    <location>
        <begin position="1"/>
        <end position="18"/>
    </location>
</feature>
<accession>A0AAD7INB7</accession>
<evidence type="ECO:0000313" key="3">
    <source>
        <dbReference type="EMBL" id="KAJ7745351.1"/>
    </source>
</evidence>
<protein>
    <submittedName>
        <fullName evidence="3">Uncharacterized protein</fullName>
    </submittedName>
</protein>
<comment type="caution">
    <text evidence="3">The sequence shown here is derived from an EMBL/GenBank/DDBJ whole genome shotgun (WGS) entry which is preliminary data.</text>
</comment>